<gene>
    <name evidence="1" type="ORF">Taro_037734</name>
</gene>
<organism evidence="1 2">
    <name type="scientific">Colocasia esculenta</name>
    <name type="common">Wild taro</name>
    <name type="synonym">Arum esculentum</name>
    <dbReference type="NCBI Taxonomy" id="4460"/>
    <lineage>
        <taxon>Eukaryota</taxon>
        <taxon>Viridiplantae</taxon>
        <taxon>Streptophyta</taxon>
        <taxon>Embryophyta</taxon>
        <taxon>Tracheophyta</taxon>
        <taxon>Spermatophyta</taxon>
        <taxon>Magnoliopsida</taxon>
        <taxon>Liliopsida</taxon>
        <taxon>Araceae</taxon>
        <taxon>Aroideae</taxon>
        <taxon>Colocasieae</taxon>
        <taxon>Colocasia</taxon>
    </lineage>
</organism>
<accession>A0A843W6D5</accession>
<name>A0A843W6D5_COLES</name>
<dbReference type="Proteomes" id="UP000652761">
    <property type="component" value="Unassembled WGS sequence"/>
</dbReference>
<reference evidence="1" key="1">
    <citation type="submission" date="2017-07" db="EMBL/GenBank/DDBJ databases">
        <title>Taro Niue Genome Assembly and Annotation.</title>
        <authorList>
            <person name="Atibalentja N."/>
            <person name="Keating K."/>
            <person name="Fields C.J."/>
        </authorList>
    </citation>
    <scope>NUCLEOTIDE SEQUENCE</scope>
    <source>
        <strain evidence="1">Niue_2</strain>
        <tissue evidence="1">Leaf</tissue>
    </source>
</reference>
<keyword evidence="2" id="KW-1185">Reference proteome</keyword>
<evidence type="ECO:0000313" key="2">
    <source>
        <dbReference type="Proteomes" id="UP000652761"/>
    </source>
</evidence>
<protein>
    <submittedName>
        <fullName evidence="1">Uncharacterized protein</fullName>
    </submittedName>
</protein>
<dbReference type="AlphaFoldDB" id="A0A843W6D5"/>
<dbReference type="EMBL" id="NMUH01003311">
    <property type="protein sequence ID" value="MQM04929.1"/>
    <property type="molecule type" value="Genomic_DNA"/>
</dbReference>
<sequence>MSCAGRLAGIGYEKVTALSIAFMSRRQAASHSQPRTGLNLGRPYRAQQALFGQGEELSRGFRVIRGFGVIFGVVSPRGRATEQGKRRGIAVLRVLCEAMRSRIRVSPVKATDQGVAFRTRQPDPSRSGSECDISKCRVLKAAEDPVALWVPMEISLCMIVRLSDYRCLLCMALVSGTLAPIELEERVVSVVDVLFT</sequence>
<proteinExistence type="predicted"/>
<evidence type="ECO:0000313" key="1">
    <source>
        <dbReference type="EMBL" id="MQM04929.1"/>
    </source>
</evidence>
<comment type="caution">
    <text evidence="1">The sequence shown here is derived from an EMBL/GenBank/DDBJ whole genome shotgun (WGS) entry which is preliminary data.</text>
</comment>